<keyword evidence="3" id="KW-0807">Transducer</keyword>
<dbReference type="GO" id="GO:0005737">
    <property type="term" value="C:cytoplasm"/>
    <property type="evidence" value="ECO:0007669"/>
    <property type="project" value="TreeGrafter"/>
</dbReference>
<evidence type="ECO:0000256" key="3">
    <source>
        <dbReference type="ARBA" id="ARBA00023224"/>
    </source>
</evidence>
<dbReference type="AlphaFoldDB" id="A0A8R1XP62"/>
<dbReference type="EnsemblMetazoa" id="OVOC12950.1">
    <property type="protein sequence ID" value="OVOC12950.1"/>
    <property type="gene ID" value="WBGene00249759"/>
</dbReference>
<keyword evidence="5" id="KW-0479">Metal-binding</keyword>
<dbReference type="PANTHER" id="PTHR10218:SF245">
    <property type="entry name" value="GUANINE NUCLEOTIDE-BINDING PROTEIN ALPHA-2 SUBUNIT-RELATED"/>
    <property type="match status" value="1"/>
</dbReference>
<dbReference type="OMA" id="FQMPEST"/>
<evidence type="ECO:0000256" key="5">
    <source>
        <dbReference type="PIRSR" id="PIRSR601019-2"/>
    </source>
</evidence>
<protein>
    <submittedName>
        <fullName evidence="6">Uncharacterized protein</fullName>
    </submittedName>
</protein>
<dbReference type="SUPFAM" id="SSF47895">
    <property type="entry name" value="Transducin (alpha subunit), insertion domain"/>
    <property type="match status" value="1"/>
</dbReference>
<accession>A0A8R1XP62</accession>
<name>A0A8R1XP62_ONCVO</name>
<dbReference type="GO" id="GO:0007188">
    <property type="term" value="P:adenylate cyclase-modulating G protein-coupled receptor signaling pathway"/>
    <property type="evidence" value="ECO:0007669"/>
    <property type="project" value="TreeGrafter"/>
</dbReference>
<dbReference type="PANTHER" id="PTHR10218">
    <property type="entry name" value="GTP-BINDING PROTEIN ALPHA SUBUNIT"/>
    <property type="match status" value="1"/>
</dbReference>
<dbReference type="GO" id="GO:0046872">
    <property type="term" value="F:metal ion binding"/>
    <property type="evidence" value="ECO:0007669"/>
    <property type="project" value="UniProtKB-KW"/>
</dbReference>
<dbReference type="Pfam" id="PF00503">
    <property type="entry name" value="G-alpha"/>
    <property type="match status" value="1"/>
</dbReference>
<evidence type="ECO:0000256" key="1">
    <source>
        <dbReference type="ARBA" id="ARBA00022741"/>
    </source>
</evidence>
<evidence type="ECO:0000313" key="6">
    <source>
        <dbReference type="EnsemblMetazoa" id="OVOC12950.1"/>
    </source>
</evidence>
<dbReference type="GO" id="GO:0003924">
    <property type="term" value="F:GTPase activity"/>
    <property type="evidence" value="ECO:0007669"/>
    <property type="project" value="InterPro"/>
</dbReference>
<dbReference type="Gene3D" id="1.10.400.10">
    <property type="entry name" value="GI Alpha 1, domain 2-like"/>
    <property type="match status" value="1"/>
</dbReference>
<reference evidence="7" key="1">
    <citation type="submission" date="2013-10" db="EMBL/GenBank/DDBJ databases">
        <title>Genome sequencing of Onchocerca volvulus.</title>
        <authorList>
            <person name="Cotton J."/>
            <person name="Tsai J."/>
            <person name="Stanley E."/>
            <person name="Tracey A."/>
            <person name="Holroyd N."/>
            <person name="Lustigman S."/>
            <person name="Berriman M."/>
        </authorList>
    </citation>
    <scope>NUCLEOTIDE SEQUENCE</scope>
</reference>
<dbReference type="GO" id="GO:0005525">
    <property type="term" value="F:GTP binding"/>
    <property type="evidence" value="ECO:0007669"/>
    <property type="project" value="UniProtKB-KW"/>
</dbReference>
<dbReference type="InterPro" id="IPR011025">
    <property type="entry name" value="GproteinA_insert"/>
</dbReference>
<evidence type="ECO:0000256" key="4">
    <source>
        <dbReference type="PIRSR" id="PIRSR601019-1"/>
    </source>
</evidence>
<keyword evidence="1 4" id="KW-0547">Nucleotide-binding</keyword>
<dbReference type="Gene3D" id="3.40.50.300">
    <property type="entry name" value="P-loop containing nucleotide triphosphate hydrolases"/>
    <property type="match status" value="1"/>
</dbReference>
<dbReference type="InterPro" id="IPR027417">
    <property type="entry name" value="P-loop_NTPase"/>
</dbReference>
<evidence type="ECO:0000256" key="2">
    <source>
        <dbReference type="ARBA" id="ARBA00023134"/>
    </source>
</evidence>
<dbReference type="EMBL" id="CMVM020001028">
    <property type="status" value="NOT_ANNOTATED_CDS"/>
    <property type="molecule type" value="Genomic_DNA"/>
</dbReference>
<keyword evidence="2 4" id="KW-0342">GTP-binding</keyword>
<dbReference type="InterPro" id="IPR001019">
    <property type="entry name" value="Gprotein_alpha_su"/>
</dbReference>
<feature type="binding site" evidence="4">
    <location>
        <begin position="59"/>
        <end position="65"/>
    </location>
    <ligand>
        <name>GTP</name>
        <dbReference type="ChEBI" id="CHEBI:37565"/>
    </ligand>
</feature>
<keyword evidence="5" id="KW-0460">Magnesium</keyword>
<dbReference type="Proteomes" id="UP000024404">
    <property type="component" value="Unassembled WGS sequence"/>
</dbReference>
<feature type="binding site" evidence="5">
    <location>
        <position position="65"/>
    </location>
    <ligand>
        <name>Mg(2+)</name>
        <dbReference type="ChEBI" id="CHEBI:18420"/>
    </ligand>
</feature>
<keyword evidence="7" id="KW-1185">Reference proteome</keyword>
<dbReference type="GO" id="GO:0031683">
    <property type="term" value="F:G-protein beta/gamma-subunit complex binding"/>
    <property type="evidence" value="ECO:0007669"/>
    <property type="project" value="InterPro"/>
</dbReference>
<dbReference type="PROSITE" id="PS51882">
    <property type="entry name" value="G_ALPHA"/>
    <property type="match status" value="1"/>
</dbReference>
<dbReference type="GO" id="GO:0005834">
    <property type="term" value="C:heterotrimeric G-protein complex"/>
    <property type="evidence" value="ECO:0007669"/>
    <property type="project" value="TreeGrafter"/>
</dbReference>
<organism evidence="6 7">
    <name type="scientific">Onchocerca volvulus</name>
    <dbReference type="NCBI Taxonomy" id="6282"/>
    <lineage>
        <taxon>Eukaryota</taxon>
        <taxon>Metazoa</taxon>
        <taxon>Ecdysozoa</taxon>
        <taxon>Nematoda</taxon>
        <taxon>Chromadorea</taxon>
        <taxon>Rhabditida</taxon>
        <taxon>Spirurina</taxon>
        <taxon>Spiruromorpha</taxon>
        <taxon>Filarioidea</taxon>
        <taxon>Onchocercidae</taxon>
        <taxon>Onchocerca</taxon>
    </lineage>
</organism>
<dbReference type="GO" id="GO:0001664">
    <property type="term" value="F:G protein-coupled receptor binding"/>
    <property type="evidence" value="ECO:0007669"/>
    <property type="project" value="TreeGrafter"/>
</dbReference>
<proteinExistence type="predicted"/>
<sequence length="81" mass="9531">MWQKFISQTNENLWVDEGVCKDAYERGNEFQMPESTVYIMDSIDRVSFPGYQPTEQDILVSQIKTTGIVEVKFKMKNVDFR</sequence>
<evidence type="ECO:0000313" key="7">
    <source>
        <dbReference type="Proteomes" id="UP000024404"/>
    </source>
</evidence>
<reference evidence="6" key="2">
    <citation type="submission" date="2022-06" db="UniProtKB">
        <authorList>
            <consortium name="EnsemblMetazoa"/>
        </authorList>
    </citation>
    <scope>IDENTIFICATION</scope>
</reference>